<dbReference type="Proteomes" id="UP000093111">
    <property type="component" value="Unassembled WGS sequence"/>
</dbReference>
<dbReference type="InterPro" id="IPR052209">
    <property type="entry name" value="CbiZ"/>
</dbReference>
<protein>
    <recommendedName>
        <fullName evidence="3">Adenosylcobinamide amidohydrolase</fullName>
    </recommendedName>
</protein>
<dbReference type="OrthoDB" id="9767827at2"/>
<dbReference type="InterPro" id="IPR002808">
    <property type="entry name" value="AdoCbi_amidolase"/>
</dbReference>
<accession>A0A1C7NWK4</accession>
<proteinExistence type="predicted"/>
<organism evidence="1 2">
    <name type="scientific">Pararhizobium polonicum</name>
    <dbReference type="NCBI Taxonomy" id="1612624"/>
    <lineage>
        <taxon>Bacteria</taxon>
        <taxon>Pseudomonadati</taxon>
        <taxon>Pseudomonadota</taxon>
        <taxon>Alphaproteobacteria</taxon>
        <taxon>Hyphomicrobiales</taxon>
        <taxon>Rhizobiaceae</taxon>
        <taxon>Rhizobium/Agrobacterium group</taxon>
        <taxon>Pararhizobium</taxon>
    </lineage>
</organism>
<evidence type="ECO:0000313" key="2">
    <source>
        <dbReference type="Proteomes" id="UP000093111"/>
    </source>
</evidence>
<evidence type="ECO:0000313" key="1">
    <source>
        <dbReference type="EMBL" id="OBZ93369.1"/>
    </source>
</evidence>
<comment type="caution">
    <text evidence="1">The sequence shown here is derived from an EMBL/GenBank/DDBJ whole genome shotgun (WGS) entry which is preliminary data.</text>
</comment>
<dbReference type="AlphaFoldDB" id="A0A1C7NWK4"/>
<keyword evidence="2" id="KW-1185">Reference proteome</keyword>
<dbReference type="EMBL" id="LGLV01000014">
    <property type="protein sequence ID" value="OBZ93369.1"/>
    <property type="molecule type" value="Genomic_DNA"/>
</dbReference>
<evidence type="ECO:0008006" key="3">
    <source>
        <dbReference type="Google" id="ProtNLM"/>
    </source>
</evidence>
<dbReference type="Pfam" id="PF01955">
    <property type="entry name" value="CbiZ"/>
    <property type="match status" value="1"/>
</dbReference>
<sequence length="220" mass="22940">MKAPEILCADKTLAVRFAAEQAVLSWSLTRPGFTRAATVAWLEASEADLPVGVDPIALLRDRLAAAGYGDAVQLMTSRDVRKHHQAVRHSGDATAFCLATVGLANAGRVGTCTPPTGRAGTINLVVHIDQPLDEAGLIEALSIATEARTAAIMDLGWIKDGLVVTGTGTDCIAVACPIADRRQTYAGLHTDIGAAIGNAVYDAVQAGGSEWVAEKRAHCT</sequence>
<name>A0A1C7NWK4_9HYPH</name>
<dbReference type="STRING" id="1612624.ADU59_21110"/>
<dbReference type="PANTHER" id="PTHR35336:SF5">
    <property type="entry name" value="ADENOSYLCOBINAMIDE AMIDOHYDROLASE"/>
    <property type="match status" value="1"/>
</dbReference>
<dbReference type="PANTHER" id="PTHR35336">
    <property type="entry name" value="ADENOSYLCOBINAMIDE AMIDOHYDROLASE"/>
    <property type="match status" value="1"/>
</dbReference>
<dbReference type="RefSeq" id="WP_068956236.1">
    <property type="nucleotide sequence ID" value="NZ_LGLV01000014.1"/>
</dbReference>
<reference evidence="1 2" key="1">
    <citation type="journal article" date="2016" name="Syst. Appl. Microbiol.">
        <title>Pararhizobium polonicum sp. nov. isolated from tumors on stone fruit rootstocks.</title>
        <authorList>
            <person name="Pulawska J."/>
            <person name="Kuzmanovic N."/>
            <person name="Willems A."/>
            <person name="Pothier J.F."/>
        </authorList>
    </citation>
    <scope>NUCLEOTIDE SEQUENCE [LARGE SCALE GENOMIC DNA]</scope>
    <source>
        <strain evidence="1 2">F5.1</strain>
    </source>
</reference>
<gene>
    <name evidence="1" type="ORF">ADU59_21110</name>
</gene>
<dbReference type="PATRIC" id="fig|1612624.7.peg.1871"/>